<comment type="caution">
    <text evidence="1">The sequence shown here is derived from an EMBL/GenBank/DDBJ whole genome shotgun (WGS) entry which is preliminary data.</text>
</comment>
<gene>
    <name evidence="1" type="ORF">EVAR_44228_1</name>
</gene>
<name>A0A4C1W1J1_EUMVA</name>
<dbReference type="EMBL" id="BGZK01000456">
    <property type="protein sequence ID" value="GBP44700.1"/>
    <property type="molecule type" value="Genomic_DNA"/>
</dbReference>
<evidence type="ECO:0000313" key="1">
    <source>
        <dbReference type="EMBL" id="GBP44700.1"/>
    </source>
</evidence>
<organism evidence="1 2">
    <name type="scientific">Eumeta variegata</name>
    <name type="common">Bagworm moth</name>
    <name type="synonym">Eumeta japonica</name>
    <dbReference type="NCBI Taxonomy" id="151549"/>
    <lineage>
        <taxon>Eukaryota</taxon>
        <taxon>Metazoa</taxon>
        <taxon>Ecdysozoa</taxon>
        <taxon>Arthropoda</taxon>
        <taxon>Hexapoda</taxon>
        <taxon>Insecta</taxon>
        <taxon>Pterygota</taxon>
        <taxon>Neoptera</taxon>
        <taxon>Endopterygota</taxon>
        <taxon>Lepidoptera</taxon>
        <taxon>Glossata</taxon>
        <taxon>Ditrysia</taxon>
        <taxon>Tineoidea</taxon>
        <taxon>Psychidae</taxon>
        <taxon>Oiketicinae</taxon>
        <taxon>Eumeta</taxon>
    </lineage>
</organism>
<evidence type="ECO:0000313" key="2">
    <source>
        <dbReference type="Proteomes" id="UP000299102"/>
    </source>
</evidence>
<proteinExistence type="predicted"/>
<keyword evidence="2" id="KW-1185">Reference proteome</keyword>
<dbReference type="Proteomes" id="UP000299102">
    <property type="component" value="Unassembled WGS sequence"/>
</dbReference>
<protein>
    <submittedName>
        <fullName evidence="1">Uncharacterized protein</fullName>
    </submittedName>
</protein>
<dbReference type="AlphaFoldDB" id="A0A4C1W1J1"/>
<accession>A0A4C1W1J1</accession>
<sequence length="190" mass="21337">MRPGDKIVPTIPSISFLAHYSCVDQFSTSQGKFNKFCFPLIEKKFKEWAVEPHYWNAVVDALNTGFCTGGGVMLLVAPKTEKEDLRNNSVKREEQARTRGLATLFPRIESDELRTAEKLTIMPTLVHNGTEHTFACGSNCVDLQRFLSSFTSVDEVINHDSGLGPAHNPISKDLYYYAKNTRNAANIFDM</sequence>
<reference evidence="1 2" key="1">
    <citation type="journal article" date="2019" name="Commun. Biol.">
        <title>The bagworm genome reveals a unique fibroin gene that provides high tensile strength.</title>
        <authorList>
            <person name="Kono N."/>
            <person name="Nakamura H."/>
            <person name="Ohtoshi R."/>
            <person name="Tomita M."/>
            <person name="Numata K."/>
            <person name="Arakawa K."/>
        </authorList>
    </citation>
    <scope>NUCLEOTIDE SEQUENCE [LARGE SCALE GENOMIC DNA]</scope>
</reference>